<dbReference type="GO" id="GO:0016192">
    <property type="term" value="P:vesicle-mediated transport"/>
    <property type="evidence" value="ECO:0007669"/>
    <property type="project" value="UniProtKB-KW"/>
</dbReference>
<feature type="binding site" evidence="7">
    <location>
        <position position="89"/>
    </location>
    <ligand>
        <name>Mg(2+)</name>
        <dbReference type="ChEBI" id="CHEBI:18420"/>
    </ligand>
</feature>
<feature type="binding site" evidence="6">
    <location>
        <position position="111"/>
    </location>
    <ligand>
        <name>GTP</name>
        <dbReference type="ChEBI" id="CHEBI:37565"/>
    </ligand>
</feature>
<sequence length="235" mass="26302">MVHNAHFRYVQAAACVKDWLCQDWEAGEERPGAGPQADQIKMGNSMRKLFDSLFGNREMRVVMLGLDAAGKTTILYKLHIGEILSTVPTIGFNVEKVQYKNVLFTVWDVGGQEKLRPLWRHYFNNTDGLIYVVDSQDRERVTKAASEFKAIVDDPLMRHSAVLVFANKQDMRGALSAAEVCEALGMSQLKGRKWHVQSAVAIRGEGLYEGLDWLASTLKSMQRSGQITNVQAAGR</sequence>
<dbReference type="InterPro" id="IPR005225">
    <property type="entry name" value="Small_GTP-bd"/>
</dbReference>
<keyword evidence="2" id="KW-0449">Lipoprotein</keyword>
<dbReference type="GO" id="GO:0005525">
    <property type="term" value="F:GTP binding"/>
    <property type="evidence" value="ECO:0007669"/>
    <property type="project" value="UniProtKB-KW"/>
</dbReference>
<evidence type="ECO:0000313" key="10">
    <source>
        <dbReference type="Proteomes" id="UP001445335"/>
    </source>
</evidence>
<dbReference type="Proteomes" id="UP001445335">
    <property type="component" value="Unassembled WGS sequence"/>
</dbReference>
<proteinExistence type="inferred from homology"/>
<dbReference type="InterPro" id="IPR006689">
    <property type="entry name" value="Small_GTPase_ARF/SAR"/>
</dbReference>
<keyword evidence="3 6" id="KW-0547">Nucleotide-binding</keyword>
<keyword evidence="7" id="KW-0479">Metal-binding</keyword>
<dbReference type="SMART" id="SM00177">
    <property type="entry name" value="ARF"/>
    <property type="match status" value="1"/>
</dbReference>
<dbReference type="GO" id="GO:0003924">
    <property type="term" value="F:GTPase activity"/>
    <property type="evidence" value="ECO:0007669"/>
    <property type="project" value="InterPro"/>
</dbReference>
<evidence type="ECO:0000256" key="1">
    <source>
        <dbReference type="ARBA" id="ARBA00010290"/>
    </source>
</evidence>
<dbReference type="SMART" id="SM00178">
    <property type="entry name" value="SAR"/>
    <property type="match status" value="1"/>
</dbReference>
<feature type="binding site" evidence="7">
    <location>
        <position position="72"/>
    </location>
    <ligand>
        <name>Mg(2+)</name>
        <dbReference type="ChEBI" id="CHEBI:18420"/>
    </ligand>
</feature>
<evidence type="ECO:0000256" key="7">
    <source>
        <dbReference type="PIRSR" id="PIRSR606689-2"/>
    </source>
</evidence>
<comment type="similarity">
    <text evidence="1 8">Belongs to the small GTPase superfamily. Arf family.</text>
</comment>
<dbReference type="InterPro" id="IPR024156">
    <property type="entry name" value="Small_GTPase_ARF"/>
</dbReference>
<dbReference type="Pfam" id="PF00025">
    <property type="entry name" value="Arf"/>
    <property type="match status" value="1"/>
</dbReference>
<keyword evidence="5 6" id="KW-0342">GTP-binding</keyword>
<name>A0AAW1R264_9CHLO</name>
<dbReference type="GO" id="GO:0046872">
    <property type="term" value="F:metal ion binding"/>
    <property type="evidence" value="ECO:0007669"/>
    <property type="project" value="UniProtKB-KW"/>
</dbReference>
<keyword evidence="4" id="KW-0931">ER-Golgi transport</keyword>
<feature type="binding site" evidence="6">
    <location>
        <begin position="167"/>
        <end position="170"/>
    </location>
    <ligand>
        <name>GTP</name>
        <dbReference type="ChEBI" id="CHEBI:37565"/>
    </ligand>
</feature>
<dbReference type="EMBL" id="JALJOU010000057">
    <property type="protein sequence ID" value="KAK9827603.1"/>
    <property type="molecule type" value="Genomic_DNA"/>
</dbReference>
<evidence type="ECO:0000256" key="5">
    <source>
        <dbReference type="ARBA" id="ARBA00023134"/>
    </source>
</evidence>
<protein>
    <recommendedName>
        <fullName evidence="11">ADP-ribosylation factor</fullName>
    </recommendedName>
</protein>
<dbReference type="PANTHER" id="PTHR11711">
    <property type="entry name" value="ADP RIBOSYLATION FACTOR-RELATED"/>
    <property type="match status" value="1"/>
</dbReference>
<organism evidence="9 10">
    <name type="scientific">Elliptochloris bilobata</name>
    <dbReference type="NCBI Taxonomy" id="381761"/>
    <lineage>
        <taxon>Eukaryota</taxon>
        <taxon>Viridiplantae</taxon>
        <taxon>Chlorophyta</taxon>
        <taxon>core chlorophytes</taxon>
        <taxon>Trebouxiophyceae</taxon>
        <taxon>Trebouxiophyceae incertae sedis</taxon>
        <taxon>Elliptochloris clade</taxon>
        <taxon>Elliptochloris</taxon>
    </lineage>
</organism>
<dbReference type="PROSITE" id="PS51417">
    <property type="entry name" value="ARF"/>
    <property type="match status" value="1"/>
</dbReference>
<evidence type="ECO:0000256" key="6">
    <source>
        <dbReference type="PIRSR" id="PIRSR606689-1"/>
    </source>
</evidence>
<evidence type="ECO:0000256" key="4">
    <source>
        <dbReference type="ARBA" id="ARBA00022892"/>
    </source>
</evidence>
<dbReference type="NCBIfam" id="TIGR00231">
    <property type="entry name" value="small_GTP"/>
    <property type="match status" value="1"/>
</dbReference>
<dbReference type="InterPro" id="IPR027417">
    <property type="entry name" value="P-loop_NTPase"/>
</dbReference>
<evidence type="ECO:0000256" key="3">
    <source>
        <dbReference type="ARBA" id="ARBA00022741"/>
    </source>
</evidence>
<keyword evidence="7" id="KW-0460">Magnesium</keyword>
<feature type="binding site" evidence="6">
    <location>
        <begin position="65"/>
        <end position="72"/>
    </location>
    <ligand>
        <name>GTP</name>
        <dbReference type="ChEBI" id="CHEBI:37565"/>
    </ligand>
</feature>
<gene>
    <name evidence="9" type="ORF">WJX81_003994</name>
</gene>
<reference evidence="9 10" key="1">
    <citation type="journal article" date="2024" name="Nat. Commun.">
        <title>Phylogenomics reveals the evolutionary origins of lichenization in chlorophyte algae.</title>
        <authorList>
            <person name="Puginier C."/>
            <person name="Libourel C."/>
            <person name="Otte J."/>
            <person name="Skaloud P."/>
            <person name="Haon M."/>
            <person name="Grisel S."/>
            <person name="Petersen M."/>
            <person name="Berrin J.G."/>
            <person name="Delaux P.M."/>
            <person name="Dal Grande F."/>
            <person name="Keller J."/>
        </authorList>
    </citation>
    <scope>NUCLEOTIDE SEQUENCE [LARGE SCALE GENOMIC DNA]</scope>
    <source>
        <strain evidence="9 10">SAG 245.80</strain>
    </source>
</reference>
<comment type="caution">
    <text evidence="9">The sequence shown here is derived from an EMBL/GenBank/DDBJ whole genome shotgun (WGS) entry which is preliminary data.</text>
</comment>
<dbReference type="FunFam" id="3.40.50.300:FF:000548">
    <property type="entry name" value="ADP-ribosylation factor 2"/>
    <property type="match status" value="1"/>
</dbReference>
<evidence type="ECO:0000313" key="9">
    <source>
        <dbReference type="EMBL" id="KAK9827603.1"/>
    </source>
</evidence>
<accession>A0AAW1R264</accession>
<evidence type="ECO:0000256" key="2">
    <source>
        <dbReference type="ARBA" id="ARBA00022707"/>
    </source>
</evidence>
<keyword evidence="4" id="KW-0813">Transport</keyword>
<dbReference type="AlphaFoldDB" id="A0AAW1R264"/>
<keyword evidence="2" id="KW-0519">Myristate</keyword>
<evidence type="ECO:0008006" key="11">
    <source>
        <dbReference type="Google" id="ProtNLM"/>
    </source>
</evidence>
<keyword evidence="10" id="KW-1185">Reference proteome</keyword>
<dbReference type="Gene3D" id="3.40.50.300">
    <property type="entry name" value="P-loop containing nucleotide triphosphate hydrolases"/>
    <property type="match status" value="1"/>
</dbReference>
<dbReference type="SUPFAM" id="SSF52540">
    <property type="entry name" value="P-loop containing nucleoside triphosphate hydrolases"/>
    <property type="match status" value="1"/>
</dbReference>
<dbReference type="PRINTS" id="PR00328">
    <property type="entry name" value="SAR1GTPBP"/>
</dbReference>
<evidence type="ECO:0000256" key="8">
    <source>
        <dbReference type="RuleBase" id="RU003925"/>
    </source>
</evidence>